<dbReference type="EMBL" id="VFOZ01000001">
    <property type="protein sequence ID" value="TQL99637.1"/>
    <property type="molecule type" value="Genomic_DNA"/>
</dbReference>
<gene>
    <name evidence="2" type="ORF">FB559_5335</name>
</gene>
<dbReference type="AlphaFoldDB" id="A0A543CRT7"/>
<accession>A0A543CRT7</accession>
<keyword evidence="3" id="KW-1185">Reference proteome</keyword>
<protein>
    <submittedName>
        <fullName evidence="2">Uncharacterized protein</fullName>
    </submittedName>
</protein>
<proteinExistence type="predicted"/>
<sequence length="305" mass="32906">MVCVALRCAARAHCLARRASHFRAARVGLPCATQCRVAVRNTALQGRAQHKVALRCAACVALRHVARSAASRCPARCRVATRAGRRATPDRCAAPHRGLPSCSDRRDTAWRVATTRDTAALPHCGPGPASRRAASWVSGHAVRQSAWHAATWPALPRCARRVASRRGRPRHCRPLVPGLRRGALRRGCGGVPSINRRSTPGPGMPCRDAPVVARRPSERVARRSTSPVRTRRDRPRRRAATTWCRTYVAARRVMGAGACRASISMARRGLACPSAMHPTWRGGPGVPGVTLSRIAALTPGRPPGR</sequence>
<organism evidence="2 3">
    <name type="scientific">Actinoallomurus bryophytorum</name>
    <dbReference type="NCBI Taxonomy" id="1490222"/>
    <lineage>
        <taxon>Bacteria</taxon>
        <taxon>Bacillati</taxon>
        <taxon>Actinomycetota</taxon>
        <taxon>Actinomycetes</taxon>
        <taxon>Streptosporangiales</taxon>
        <taxon>Thermomonosporaceae</taxon>
        <taxon>Actinoallomurus</taxon>
    </lineage>
</organism>
<evidence type="ECO:0000256" key="1">
    <source>
        <dbReference type="SAM" id="MobiDB-lite"/>
    </source>
</evidence>
<evidence type="ECO:0000313" key="3">
    <source>
        <dbReference type="Proteomes" id="UP000316096"/>
    </source>
</evidence>
<name>A0A543CRT7_9ACTN</name>
<reference evidence="2 3" key="1">
    <citation type="submission" date="2019-06" db="EMBL/GenBank/DDBJ databases">
        <title>Sequencing the genomes of 1000 actinobacteria strains.</title>
        <authorList>
            <person name="Klenk H.-P."/>
        </authorList>
    </citation>
    <scope>NUCLEOTIDE SEQUENCE [LARGE SCALE GENOMIC DNA]</scope>
    <source>
        <strain evidence="2 3">DSM 102200</strain>
    </source>
</reference>
<feature type="region of interest" description="Disordered" evidence="1">
    <location>
        <begin position="187"/>
        <end position="210"/>
    </location>
</feature>
<comment type="caution">
    <text evidence="2">The sequence shown here is derived from an EMBL/GenBank/DDBJ whole genome shotgun (WGS) entry which is preliminary data.</text>
</comment>
<evidence type="ECO:0000313" key="2">
    <source>
        <dbReference type="EMBL" id="TQL99637.1"/>
    </source>
</evidence>
<dbReference type="Proteomes" id="UP000316096">
    <property type="component" value="Unassembled WGS sequence"/>
</dbReference>